<keyword evidence="6 10" id="KW-0408">Iron</keyword>
<dbReference type="GeneID" id="75543278"/>
<dbReference type="RefSeq" id="WP_018153800.1">
    <property type="nucleotide sequence ID" value="NZ_AQXV01000041.1"/>
</dbReference>
<feature type="binding site" evidence="10">
    <location>
        <position position="47"/>
    </location>
    <ligand>
        <name>[4Fe-4S] cluster</name>
        <dbReference type="ChEBI" id="CHEBI:49883"/>
        <label>2</label>
    </ligand>
</feature>
<evidence type="ECO:0000256" key="2">
    <source>
        <dbReference type="ARBA" id="ARBA00022485"/>
    </source>
</evidence>
<evidence type="ECO:0000256" key="3">
    <source>
        <dbReference type="ARBA" id="ARBA00022723"/>
    </source>
</evidence>
<evidence type="ECO:0000256" key="6">
    <source>
        <dbReference type="ARBA" id="ARBA00023004"/>
    </source>
</evidence>
<keyword evidence="3 10" id="KW-0479">Metal-binding</keyword>
<dbReference type="InterPro" id="IPR050572">
    <property type="entry name" value="Fe-S_Ferredoxin"/>
</dbReference>
<keyword evidence="1" id="KW-0813">Transport</keyword>
<dbReference type="PDB" id="8A8O">
    <property type="method" value="X-ray"/>
    <property type="resolution" value="1.45 A"/>
    <property type="chains" value="C/D=1-104"/>
</dbReference>
<reference evidence="10" key="1">
    <citation type="journal article" date="2023" name="Nat. Microbiol.">
        <title>Assimilatory sulfate reduction in the marine methanogen Methanothermococcus thermolithotrophicus.</title>
        <authorList>
            <person name="Jespersen M."/>
            <person name="Wagner T."/>
        </authorList>
    </citation>
    <scope>X-RAY CRYSTALLOGRAPHY (1.45 ANGSTROMS) IN COMPLEX WITH [4FE-4S] CLUSTER</scope>
</reference>
<protein>
    <submittedName>
        <fullName evidence="9">Beta-subunit of the PAPS reductase from Methanothermococcus thermolithotrophicus</fullName>
    </submittedName>
</protein>
<dbReference type="InterPro" id="IPR017896">
    <property type="entry name" value="4Fe4S_Fe-S-bd"/>
</dbReference>
<dbReference type="PANTHER" id="PTHR43687">
    <property type="entry name" value="ADENYLYLSULFATE REDUCTASE, BETA SUBUNIT"/>
    <property type="match status" value="1"/>
</dbReference>
<keyword evidence="7 10" id="KW-0411">Iron-sulfur</keyword>
<dbReference type="GO" id="GO:0046872">
    <property type="term" value="F:metal ion binding"/>
    <property type="evidence" value="ECO:0007669"/>
    <property type="project" value="UniProtKB-KW"/>
</dbReference>
<keyword evidence="4" id="KW-0677">Repeat</keyword>
<evidence type="ECO:0007829" key="10">
    <source>
        <dbReference type="PDB" id="8A8O"/>
    </source>
</evidence>
<feature type="domain" description="4Fe-4S ferredoxin-type" evidence="8">
    <location>
        <begin position="1"/>
        <end position="30"/>
    </location>
</feature>
<name>A0AA82WPC5_METTL</name>
<dbReference type="PROSITE" id="PS00198">
    <property type="entry name" value="4FE4S_FER_1"/>
    <property type="match status" value="1"/>
</dbReference>
<feature type="binding site" evidence="10">
    <location>
        <position position="44"/>
    </location>
    <ligand>
        <name>[4Fe-4S] cluster</name>
        <dbReference type="ChEBI" id="CHEBI:49883"/>
        <label>2</label>
    </ligand>
</feature>
<keyword evidence="10" id="KW-0002">3D-structure</keyword>
<dbReference type="AlphaFoldDB" id="A0AA82WPC5"/>
<evidence type="ECO:0000313" key="9">
    <source>
        <dbReference type="PDB" id="8A8O"/>
    </source>
</evidence>
<feature type="domain" description="4Fe-4S ferredoxin-type" evidence="8">
    <location>
        <begin position="31"/>
        <end position="61"/>
    </location>
</feature>
<sequence>MTIRIIEEICIGCGLCTKVCPGNLLYQREDGKSEIMDKRDCWDCAACVKECPVNAIEMYLQPEIGGRGSTLKAKKTDDSIVWIITDNNGEEEVIEVKNKKTFDM</sequence>
<proteinExistence type="evidence at protein level"/>
<dbReference type="SUPFAM" id="SSF54862">
    <property type="entry name" value="4Fe-4S ferredoxins"/>
    <property type="match status" value="1"/>
</dbReference>
<dbReference type="InterPro" id="IPR017900">
    <property type="entry name" value="4Fe4S_Fe_S_CS"/>
</dbReference>
<dbReference type="PANTHER" id="PTHR43687:SF6">
    <property type="entry name" value="L-ASPARTATE SEMIALDEHYDE SULFURTRANSFERASE IRON-SULFUR SUBUNIT"/>
    <property type="match status" value="1"/>
</dbReference>
<feature type="binding site" evidence="10">
    <location>
        <position position="51"/>
    </location>
    <ligand>
        <name>[4Fe-4S] cluster</name>
        <dbReference type="ChEBI" id="CHEBI:49883"/>
        <label>1</label>
    </ligand>
</feature>
<feature type="binding site" evidence="10">
    <location>
        <position position="16"/>
    </location>
    <ligand>
        <name>[4Fe-4S] cluster</name>
        <dbReference type="ChEBI" id="CHEBI:49883"/>
        <label>1</label>
    </ligand>
</feature>
<dbReference type="Pfam" id="PF12838">
    <property type="entry name" value="Fer4_7"/>
    <property type="match status" value="1"/>
</dbReference>
<feature type="binding site" evidence="10">
    <location>
        <position position="41"/>
    </location>
    <ligand>
        <name>[4Fe-4S] cluster</name>
        <dbReference type="ChEBI" id="CHEBI:49883"/>
        <label>2</label>
    </ligand>
</feature>
<evidence type="ECO:0000256" key="4">
    <source>
        <dbReference type="ARBA" id="ARBA00022737"/>
    </source>
</evidence>
<keyword evidence="5" id="KW-0249">Electron transport</keyword>
<evidence type="ECO:0000256" key="7">
    <source>
        <dbReference type="ARBA" id="ARBA00023014"/>
    </source>
</evidence>
<keyword evidence="2 10" id="KW-0004">4Fe-4S</keyword>
<feature type="binding site" evidence="10">
    <location>
        <position position="10"/>
    </location>
    <ligand>
        <name>[4Fe-4S] cluster</name>
        <dbReference type="ChEBI" id="CHEBI:49883"/>
        <label>1</label>
    </ligand>
</feature>
<dbReference type="GO" id="GO:0016491">
    <property type="term" value="F:oxidoreductase activity"/>
    <property type="evidence" value="ECO:0007669"/>
    <property type="project" value="UniProtKB-ARBA"/>
</dbReference>
<feature type="binding site" evidence="10">
    <location>
        <position position="13"/>
    </location>
    <ligand>
        <name>[4Fe-4S] cluster</name>
        <dbReference type="ChEBI" id="CHEBI:49883"/>
        <label>1</label>
    </ligand>
</feature>
<feature type="binding site" evidence="10">
    <location>
        <position position="20"/>
    </location>
    <ligand>
        <name>[4Fe-4S] cluster</name>
        <dbReference type="ChEBI" id="CHEBI:49883"/>
        <label>2</label>
    </ligand>
</feature>
<organism evidence="9">
    <name type="scientific">Methanothermococcus thermolithotrophicus DSM 2095</name>
    <dbReference type="NCBI Taxonomy" id="523845"/>
    <lineage>
        <taxon>Archaea</taxon>
        <taxon>Methanobacteriati</taxon>
        <taxon>Methanobacteriota</taxon>
        <taxon>Methanomada group</taxon>
        <taxon>Methanococci</taxon>
        <taxon>Methanococcales</taxon>
        <taxon>Methanococcaceae</taxon>
        <taxon>Methanothermococcus</taxon>
    </lineage>
</organism>
<evidence type="ECO:0000256" key="5">
    <source>
        <dbReference type="ARBA" id="ARBA00022982"/>
    </source>
</evidence>
<dbReference type="SMR" id="A0AA82WPC5"/>
<accession>A0AA82WPC5</accession>
<dbReference type="Gene3D" id="3.30.70.20">
    <property type="match status" value="1"/>
</dbReference>
<dbReference type="GO" id="GO:0051539">
    <property type="term" value="F:4 iron, 4 sulfur cluster binding"/>
    <property type="evidence" value="ECO:0007669"/>
    <property type="project" value="UniProtKB-KW"/>
</dbReference>
<evidence type="ECO:0000259" key="8">
    <source>
        <dbReference type="PROSITE" id="PS51379"/>
    </source>
</evidence>
<evidence type="ECO:0000256" key="1">
    <source>
        <dbReference type="ARBA" id="ARBA00022448"/>
    </source>
</evidence>
<dbReference type="PROSITE" id="PS51379">
    <property type="entry name" value="4FE4S_FER_2"/>
    <property type="match status" value="2"/>
</dbReference>